<name>A0ABM6E3Q1_9BURK</name>
<feature type="transmembrane region" description="Helical" evidence="1">
    <location>
        <begin position="20"/>
        <end position="39"/>
    </location>
</feature>
<evidence type="ECO:0000313" key="3">
    <source>
        <dbReference type="Proteomes" id="UP000095607"/>
    </source>
</evidence>
<reference evidence="2 3" key="1">
    <citation type="submission" date="2016-09" db="EMBL/GenBank/DDBJ databases">
        <title>Complete genome sequence of Deltia acidovorans CM13 isolated from murine proximal colonic tissue.</title>
        <authorList>
            <person name="Saffarian A."/>
        </authorList>
    </citation>
    <scope>NUCLEOTIDE SEQUENCE [LARGE SCALE GENOMIC DNA]</scope>
    <source>
        <strain evidence="2 3">CM13</strain>
    </source>
</reference>
<proteinExistence type="predicted"/>
<keyword evidence="1" id="KW-1133">Transmembrane helix</keyword>
<accession>A0ABM6E3Q1</accession>
<keyword evidence="1" id="KW-0472">Membrane</keyword>
<protein>
    <submittedName>
        <fullName evidence="2">Uncharacterized protein</fullName>
    </submittedName>
</protein>
<sequence>MTESHHHRRRMVFDPTINLGHMLTFVGFLVAGFSAYSTLDKRVSVTEIQATVAIERMREQDSRMKETLTDIRRDVKDLQKSMNDVNRYLSSGPSRGG</sequence>
<dbReference type="Proteomes" id="UP000095607">
    <property type="component" value="Chromosome"/>
</dbReference>
<evidence type="ECO:0000256" key="1">
    <source>
        <dbReference type="SAM" id="Phobius"/>
    </source>
</evidence>
<keyword evidence="3" id="KW-1185">Reference proteome</keyword>
<keyword evidence="1" id="KW-0812">Transmembrane</keyword>
<organism evidence="2 3">
    <name type="scientific">Delftia tsuruhatensis</name>
    <dbReference type="NCBI Taxonomy" id="180282"/>
    <lineage>
        <taxon>Bacteria</taxon>
        <taxon>Pseudomonadati</taxon>
        <taxon>Pseudomonadota</taxon>
        <taxon>Betaproteobacteria</taxon>
        <taxon>Burkholderiales</taxon>
        <taxon>Comamonadaceae</taxon>
        <taxon>Delftia</taxon>
    </lineage>
</organism>
<evidence type="ECO:0000313" key="2">
    <source>
        <dbReference type="EMBL" id="AOV01857.1"/>
    </source>
</evidence>
<dbReference type="EMBL" id="CP017420">
    <property type="protein sequence ID" value="AOV01857.1"/>
    <property type="molecule type" value="Genomic_DNA"/>
</dbReference>
<gene>
    <name evidence="2" type="ORF">BI380_11060</name>
</gene>